<feature type="compositionally biased region" description="Polar residues" evidence="2">
    <location>
        <begin position="194"/>
        <end position="217"/>
    </location>
</feature>
<evidence type="ECO:0000313" key="4">
    <source>
        <dbReference type="Proteomes" id="UP001458880"/>
    </source>
</evidence>
<feature type="compositionally biased region" description="Polar residues" evidence="2">
    <location>
        <begin position="370"/>
        <end position="385"/>
    </location>
</feature>
<feature type="region of interest" description="Disordered" evidence="2">
    <location>
        <begin position="63"/>
        <end position="100"/>
    </location>
</feature>
<feature type="compositionally biased region" description="Polar residues" evidence="2">
    <location>
        <begin position="70"/>
        <end position="86"/>
    </location>
</feature>
<evidence type="ECO:0000313" key="3">
    <source>
        <dbReference type="EMBL" id="KAK9753236.1"/>
    </source>
</evidence>
<protein>
    <submittedName>
        <fullName evidence="3">Uncharacterized protein</fullName>
    </submittedName>
</protein>
<feature type="compositionally biased region" description="Basic and acidic residues" evidence="2">
    <location>
        <begin position="405"/>
        <end position="415"/>
    </location>
</feature>
<dbReference type="EMBL" id="JASPKY010000015">
    <property type="protein sequence ID" value="KAK9753236.1"/>
    <property type="molecule type" value="Genomic_DNA"/>
</dbReference>
<dbReference type="AlphaFoldDB" id="A0AAW1N3P2"/>
<feature type="compositionally biased region" description="Basic and acidic residues" evidence="2">
    <location>
        <begin position="218"/>
        <end position="232"/>
    </location>
</feature>
<reference evidence="3 4" key="1">
    <citation type="journal article" date="2024" name="BMC Genomics">
        <title>De novo assembly and annotation of Popillia japonica's genome with initial clues to its potential as an invasive pest.</title>
        <authorList>
            <person name="Cucini C."/>
            <person name="Boschi S."/>
            <person name="Funari R."/>
            <person name="Cardaioli E."/>
            <person name="Iannotti N."/>
            <person name="Marturano G."/>
            <person name="Paoli F."/>
            <person name="Bruttini M."/>
            <person name="Carapelli A."/>
            <person name="Frati F."/>
            <person name="Nardi F."/>
        </authorList>
    </citation>
    <scope>NUCLEOTIDE SEQUENCE [LARGE SCALE GENOMIC DNA]</scope>
    <source>
        <strain evidence="3">DMR45628</strain>
    </source>
</reference>
<organism evidence="3 4">
    <name type="scientific">Popillia japonica</name>
    <name type="common">Japanese beetle</name>
    <dbReference type="NCBI Taxonomy" id="7064"/>
    <lineage>
        <taxon>Eukaryota</taxon>
        <taxon>Metazoa</taxon>
        <taxon>Ecdysozoa</taxon>
        <taxon>Arthropoda</taxon>
        <taxon>Hexapoda</taxon>
        <taxon>Insecta</taxon>
        <taxon>Pterygota</taxon>
        <taxon>Neoptera</taxon>
        <taxon>Endopterygota</taxon>
        <taxon>Coleoptera</taxon>
        <taxon>Polyphaga</taxon>
        <taxon>Scarabaeiformia</taxon>
        <taxon>Scarabaeidae</taxon>
        <taxon>Rutelinae</taxon>
        <taxon>Popillia</taxon>
    </lineage>
</organism>
<feature type="region of interest" description="Disordered" evidence="2">
    <location>
        <begin position="339"/>
        <end position="429"/>
    </location>
</feature>
<feature type="compositionally biased region" description="Polar residues" evidence="2">
    <location>
        <begin position="339"/>
        <end position="353"/>
    </location>
</feature>
<feature type="coiled-coil region" evidence="1">
    <location>
        <begin position="30"/>
        <end position="57"/>
    </location>
</feature>
<dbReference type="Proteomes" id="UP001458880">
    <property type="component" value="Unassembled WGS sequence"/>
</dbReference>
<evidence type="ECO:0000256" key="1">
    <source>
        <dbReference type="SAM" id="Coils"/>
    </source>
</evidence>
<accession>A0AAW1N3P2</accession>
<dbReference type="PANTHER" id="PTHR47326">
    <property type="entry name" value="TRANSPOSABLE ELEMENT TC3 TRANSPOSASE-LIKE PROTEIN"/>
    <property type="match status" value="1"/>
</dbReference>
<gene>
    <name evidence="3" type="ORF">QE152_g3705</name>
</gene>
<keyword evidence="4" id="KW-1185">Reference proteome</keyword>
<keyword evidence="1" id="KW-0175">Coiled coil</keyword>
<comment type="caution">
    <text evidence="3">The sequence shown here is derived from an EMBL/GenBank/DDBJ whole genome shotgun (WGS) entry which is preliminary data.</text>
</comment>
<feature type="region of interest" description="Disordered" evidence="2">
    <location>
        <begin position="177"/>
        <end position="248"/>
    </location>
</feature>
<evidence type="ECO:0000256" key="2">
    <source>
        <dbReference type="SAM" id="MobiDB-lite"/>
    </source>
</evidence>
<proteinExistence type="predicted"/>
<dbReference type="PANTHER" id="PTHR47326:SF1">
    <property type="entry name" value="HTH PSQ-TYPE DOMAIN-CONTAINING PROTEIN"/>
    <property type="match status" value="1"/>
</dbReference>
<feature type="compositionally biased region" description="Basic and acidic residues" evidence="2">
    <location>
        <begin position="356"/>
        <end position="369"/>
    </location>
</feature>
<sequence length="590" mass="66070">MGQGPDKVDVGIDNPKSYLAAVDNTDVDYLQHQQNSINKVDQLIEEAELSLKELRKQFYEQTTDEELKESNGSISNDRKSVNSSINTKEEESVESPAANISNCEESAGFSLSNGNSNGKPINNKSNSIIIKTNKSNSQEIKYIEYNLAEQLNKTGDNGSRFAAIEYVTLADLKEDENLQSNSQEKTCPQKELNRQSLNSNSIRPSTDSANRSSNKVTNNDDVHETEAEKREFSSVSSQRRRSSGASIIKETHTVSTNIIPTDYIEPISTDYKRFLGVKNSIYLKPSEHGSLCSLVDLVNSDMEATSEGVPKEARKSDIIETRKFSISQNKNIDYLIGNSTGKPISDATTNESAPLTKKEDNKSTRERKLTTSTPELPQDLNTKTVLSDKKLNGSMVDTGKNGNKKSADRKNEISVKKSPSSSRNINEKCIPNYSSIPAATIIYSPRGTTSKKKECRKNRQEAANLYRERFPERSHPAHTAFNKLELKLRTGSFLSNVKHADHNAPARNEENVIKVSAYVAVNPHVCLRFLAEEIGVCKNTVHRILEAHRYHPFKIHLSQELRPNDLQRRLSFIARLQVLEDANLNIYKDD</sequence>
<name>A0AAW1N3P2_POPJA</name>